<evidence type="ECO:0000313" key="7">
    <source>
        <dbReference type="EMBL" id="OZS45758.1"/>
    </source>
</evidence>
<feature type="transmembrane region" description="Helical" evidence="6">
    <location>
        <begin position="91"/>
        <end position="111"/>
    </location>
</feature>
<feature type="transmembrane region" description="Helical" evidence="6">
    <location>
        <begin position="64"/>
        <end position="84"/>
    </location>
</feature>
<evidence type="ECO:0000256" key="3">
    <source>
        <dbReference type="ARBA" id="ARBA00022692"/>
    </source>
</evidence>
<proteinExistence type="inferred from homology"/>
<dbReference type="PANTHER" id="PTHR43461">
    <property type="entry name" value="TRANSMEMBRANE PROTEIN 256"/>
    <property type="match status" value="1"/>
</dbReference>
<gene>
    <name evidence="7" type="ORF">ASV53_01615</name>
</gene>
<evidence type="ECO:0000256" key="4">
    <source>
        <dbReference type="ARBA" id="ARBA00022989"/>
    </source>
</evidence>
<keyword evidence="5 6" id="KW-0472">Membrane</keyword>
<dbReference type="Proteomes" id="UP000215999">
    <property type="component" value="Unassembled WGS sequence"/>
</dbReference>
<keyword evidence="4 6" id="KW-1133">Transmembrane helix</keyword>
<comment type="caution">
    <text evidence="7">The sequence shown here is derived from an EMBL/GenBank/DDBJ whole genome shotgun (WGS) entry which is preliminary data.</text>
</comment>
<feature type="transmembrane region" description="Helical" evidence="6">
    <location>
        <begin position="25"/>
        <end position="44"/>
    </location>
</feature>
<protein>
    <submittedName>
        <fullName evidence="7">DUF423 domain-containing protein</fullName>
    </submittedName>
</protein>
<sequence>MTSLPRTKSSVALSDEYATANRARWILVCATLSGAITVMLGAFAAHGLKAQLSPYLLDVFKTGVQYQGLHSVALIGCGLWARILPSKAVSYAALFFGAGIVCFSGSLYALALTGIKWFGPITPLGGFCFIFGWVALTVAAWRSAEGSK</sequence>
<evidence type="ECO:0000256" key="1">
    <source>
        <dbReference type="ARBA" id="ARBA00004141"/>
    </source>
</evidence>
<dbReference type="EMBL" id="NOIF01000004">
    <property type="protein sequence ID" value="OZS45758.1"/>
    <property type="molecule type" value="Genomic_DNA"/>
</dbReference>
<feature type="transmembrane region" description="Helical" evidence="6">
    <location>
        <begin position="117"/>
        <end position="141"/>
    </location>
</feature>
<name>A0ABX4G3K2_9GAMM</name>
<comment type="subcellular location">
    <subcellularLocation>
        <location evidence="1">Membrane</location>
        <topology evidence="1">Multi-pass membrane protein</topology>
    </subcellularLocation>
</comment>
<evidence type="ECO:0000256" key="2">
    <source>
        <dbReference type="ARBA" id="ARBA00009694"/>
    </source>
</evidence>
<evidence type="ECO:0000256" key="6">
    <source>
        <dbReference type="SAM" id="Phobius"/>
    </source>
</evidence>
<organism evidence="7 8">
    <name type="scientific">Photobacterium sanguinicancri</name>
    <dbReference type="NCBI Taxonomy" id="875932"/>
    <lineage>
        <taxon>Bacteria</taxon>
        <taxon>Pseudomonadati</taxon>
        <taxon>Pseudomonadota</taxon>
        <taxon>Gammaproteobacteria</taxon>
        <taxon>Vibrionales</taxon>
        <taxon>Vibrionaceae</taxon>
        <taxon>Photobacterium</taxon>
    </lineage>
</organism>
<reference evidence="7 8" key="1">
    <citation type="journal article" date="2016" name="Antonie Van Leeuwenhoek">
        <title>Photobacterium sanguinicancri sp. nov. isolated from marine animals.</title>
        <authorList>
            <person name="Gomez-Gil B."/>
            <person name="Roque A."/>
            <person name="Rotllant G."/>
            <person name="Romalde J.L."/>
            <person name="Doce A."/>
            <person name="Eggermont M."/>
            <person name="Defoirdt T."/>
        </authorList>
    </citation>
    <scope>NUCLEOTIDE SEQUENCE [LARGE SCALE GENOMIC DNA]</scope>
    <source>
        <strain evidence="7 8">CAIM 1827</strain>
    </source>
</reference>
<keyword evidence="3 6" id="KW-0812">Transmembrane</keyword>
<dbReference type="Pfam" id="PF04241">
    <property type="entry name" value="DUF423"/>
    <property type="match status" value="1"/>
</dbReference>
<comment type="similarity">
    <text evidence="2">Belongs to the UPF0382 family.</text>
</comment>
<evidence type="ECO:0000313" key="8">
    <source>
        <dbReference type="Proteomes" id="UP000215999"/>
    </source>
</evidence>
<dbReference type="InterPro" id="IPR006696">
    <property type="entry name" value="DUF423"/>
</dbReference>
<evidence type="ECO:0000256" key="5">
    <source>
        <dbReference type="ARBA" id="ARBA00023136"/>
    </source>
</evidence>
<keyword evidence="8" id="KW-1185">Reference proteome</keyword>
<dbReference type="PANTHER" id="PTHR43461:SF1">
    <property type="entry name" value="TRANSMEMBRANE PROTEIN 256"/>
    <property type="match status" value="1"/>
</dbReference>
<accession>A0ABX4G3K2</accession>